<accession>A0ABT4XBC3</accession>
<keyword evidence="3" id="KW-1185">Reference proteome</keyword>
<protein>
    <submittedName>
        <fullName evidence="2">Uncharacterized protein</fullName>
    </submittedName>
</protein>
<gene>
    <name evidence="2" type="ORF">PH586_03720</name>
</gene>
<evidence type="ECO:0000313" key="2">
    <source>
        <dbReference type="EMBL" id="MDA7085500.1"/>
    </source>
</evidence>
<proteinExistence type="predicted"/>
<evidence type="ECO:0000256" key="1">
    <source>
        <dbReference type="SAM" id="Phobius"/>
    </source>
</evidence>
<comment type="caution">
    <text evidence="2">The sequence shown here is derived from an EMBL/GenBank/DDBJ whole genome shotgun (WGS) entry which is preliminary data.</text>
</comment>
<dbReference type="PROSITE" id="PS51257">
    <property type="entry name" value="PROKAR_LIPOPROTEIN"/>
    <property type="match status" value="1"/>
</dbReference>
<name>A0ABT4XBC3_9PSED</name>
<reference evidence="2 3" key="1">
    <citation type="submission" date="2023-01" db="EMBL/GenBank/DDBJ databases">
        <title>Pseudomonas SA3-5T sp. nov., isolated from tidal flat sediment.</title>
        <authorList>
            <person name="Kim H.S."/>
            <person name="Kim J.-S."/>
            <person name="Suh M.K."/>
            <person name="Eom M.K."/>
            <person name="Lee J.-S."/>
        </authorList>
    </citation>
    <scope>NUCLEOTIDE SEQUENCE [LARGE SCALE GENOMIC DNA]</scope>
    <source>
        <strain evidence="2 3">SA3-5</strain>
    </source>
</reference>
<evidence type="ECO:0000313" key="3">
    <source>
        <dbReference type="Proteomes" id="UP001212042"/>
    </source>
</evidence>
<feature type="transmembrane region" description="Helical" evidence="1">
    <location>
        <begin position="21"/>
        <end position="45"/>
    </location>
</feature>
<sequence>MKNQNGAHAPMGSACPNLASRYLLTLALSGADLVLLIALEVLLWIA</sequence>
<keyword evidence="1" id="KW-0472">Membrane</keyword>
<keyword evidence="1" id="KW-0812">Transmembrane</keyword>
<dbReference type="EMBL" id="JAQJZJ010000001">
    <property type="protein sequence ID" value="MDA7085500.1"/>
    <property type="molecule type" value="Genomic_DNA"/>
</dbReference>
<dbReference type="Proteomes" id="UP001212042">
    <property type="component" value="Unassembled WGS sequence"/>
</dbReference>
<keyword evidence="1" id="KW-1133">Transmembrane helix</keyword>
<dbReference type="RefSeq" id="WP_271346406.1">
    <property type="nucleotide sequence ID" value="NZ_JAQJZJ010000001.1"/>
</dbReference>
<organism evidence="2 3">
    <name type="scientific">Pseudomonas aestuarii</name>
    <dbReference type="NCBI Taxonomy" id="3018340"/>
    <lineage>
        <taxon>Bacteria</taxon>
        <taxon>Pseudomonadati</taxon>
        <taxon>Pseudomonadota</taxon>
        <taxon>Gammaproteobacteria</taxon>
        <taxon>Pseudomonadales</taxon>
        <taxon>Pseudomonadaceae</taxon>
        <taxon>Pseudomonas</taxon>
    </lineage>
</organism>